<dbReference type="OrthoDB" id="9973814at2"/>
<evidence type="ECO:0000313" key="2">
    <source>
        <dbReference type="Proteomes" id="UP000001964"/>
    </source>
</evidence>
<proteinExistence type="predicted"/>
<dbReference type="InterPro" id="IPR045584">
    <property type="entry name" value="Pilin-like"/>
</dbReference>
<dbReference type="EMBL" id="CP000449">
    <property type="protein sequence ID" value="ABI67059.1"/>
    <property type="molecule type" value="Genomic_DNA"/>
</dbReference>
<dbReference type="Pfam" id="PF07963">
    <property type="entry name" value="N_methyl"/>
    <property type="match status" value="1"/>
</dbReference>
<keyword evidence="2" id="KW-1185">Reference proteome</keyword>
<gene>
    <name evidence="1" type="ordered locus">Mmar10_2777</name>
</gene>
<dbReference type="Proteomes" id="UP000001964">
    <property type="component" value="Chromosome"/>
</dbReference>
<dbReference type="SUPFAM" id="SSF54523">
    <property type="entry name" value="Pili subunits"/>
    <property type="match status" value="1"/>
</dbReference>
<evidence type="ECO:0000313" key="1">
    <source>
        <dbReference type="EMBL" id="ABI67059.1"/>
    </source>
</evidence>
<dbReference type="HOGENOM" id="CLU_1738322_0_0_5"/>
<dbReference type="KEGG" id="mmr:Mmar10_2777"/>
<sequence length="150" mass="16643" precursor="true">MTASWRHRGFSLFEMLAALVVLALATGLVASRIRPPSASERLDQAAELLADDLRRAQLQARRSAAAVLVAVTETGYHIDALSVGRDWPAGLNARWLSRTRFGWQETETLNMSGRPLSREGARIVIRLEAVERIVRLDAISGQIHVDRSMQ</sequence>
<name>Q0AKY4_MARMM</name>
<dbReference type="STRING" id="394221.Mmar10_2777"/>
<dbReference type="AlphaFoldDB" id="Q0AKY4"/>
<dbReference type="NCBIfam" id="TIGR02532">
    <property type="entry name" value="IV_pilin_GFxxxE"/>
    <property type="match status" value="1"/>
</dbReference>
<protein>
    <recommendedName>
        <fullName evidence="3">General secretion pathway protein H</fullName>
    </recommendedName>
</protein>
<dbReference type="RefSeq" id="WP_011644703.1">
    <property type="nucleotide sequence ID" value="NC_008347.1"/>
</dbReference>
<evidence type="ECO:0008006" key="3">
    <source>
        <dbReference type="Google" id="ProtNLM"/>
    </source>
</evidence>
<organism evidence="1 2">
    <name type="scientific">Maricaulis maris (strain MCS10)</name>
    <name type="common">Caulobacter maris</name>
    <dbReference type="NCBI Taxonomy" id="394221"/>
    <lineage>
        <taxon>Bacteria</taxon>
        <taxon>Pseudomonadati</taxon>
        <taxon>Pseudomonadota</taxon>
        <taxon>Alphaproteobacteria</taxon>
        <taxon>Maricaulales</taxon>
        <taxon>Maricaulaceae</taxon>
        <taxon>Maricaulis</taxon>
    </lineage>
</organism>
<dbReference type="InterPro" id="IPR012902">
    <property type="entry name" value="N_methyl_site"/>
</dbReference>
<accession>Q0AKY4</accession>
<reference evidence="1 2" key="1">
    <citation type="submission" date="2006-08" db="EMBL/GenBank/DDBJ databases">
        <title>Complete sequence of Maricaulis maris MCS10.</title>
        <authorList>
            <consortium name="US DOE Joint Genome Institute"/>
            <person name="Copeland A."/>
            <person name="Lucas S."/>
            <person name="Lapidus A."/>
            <person name="Barry K."/>
            <person name="Detter J.C."/>
            <person name="Glavina del Rio T."/>
            <person name="Hammon N."/>
            <person name="Israni S."/>
            <person name="Dalin E."/>
            <person name="Tice H."/>
            <person name="Pitluck S."/>
            <person name="Saunders E."/>
            <person name="Brettin T."/>
            <person name="Bruce D."/>
            <person name="Han C."/>
            <person name="Tapia R."/>
            <person name="Gilna P."/>
            <person name="Schmutz J."/>
            <person name="Larimer F."/>
            <person name="Land M."/>
            <person name="Hauser L."/>
            <person name="Kyrpides N."/>
            <person name="Mikhailova N."/>
            <person name="Viollier P."/>
            <person name="Stephens C."/>
            <person name="Richardson P."/>
        </authorList>
    </citation>
    <scope>NUCLEOTIDE SEQUENCE [LARGE SCALE GENOMIC DNA]</scope>
    <source>
        <strain evidence="1 2">MCS10</strain>
    </source>
</reference>